<reference evidence="1" key="1">
    <citation type="journal article" date="2021" name="Environ. Microbiol.">
        <title>Gene family expansions and transcriptome signatures uncover fungal adaptations to wood decay.</title>
        <authorList>
            <person name="Hage H."/>
            <person name="Miyauchi S."/>
            <person name="Viragh M."/>
            <person name="Drula E."/>
            <person name="Min B."/>
            <person name="Chaduli D."/>
            <person name="Navarro D."/>
            <person name="Favel A."/>
            <person name="Norest M."/>
            <person name="Lesage-Meessen L."/>
            <person name="Balint B."/>
            <person name="Merenyi Z."/>
            <person name="de Eugenio L."/>
            <person name="Morin E."/>
            <person name="Martinez A.T."/>
            <person name="Baldrian P."/>
            <person name="Stursova M."/>
            <person name="Martinez M.J."/>
            <person name="Novotny C."/>
            <person name="Magnuson J.K."/>
            <person name="Spatafora J.W."/>
            <person name="Maurice S."/>
            <person name="Pangilinan J."/>
            <person name="Andreopoulos W."/>
            <person name="LaButti K."/>
            <person name="Hundley H."/>
            <person name="Na H."/>
            <person name="Kuo A."/>
            <person name="Barry K."/>
            <person name="Lipzen A."/>
            <person name="Henrissat B."/>
            <person name="Riley R."/>
            <person name="Ahrendt S."/>
            <person name="Nagy L.G."/>
            <person name="Grigoriev I.V."/>
            <person name="Martin F."/>
            <person name="Rosso M.N."/>
        </authorList>
    </citation>
    <scope>NUCLEOTIDE SEQUENCE</scope>
    <source>
        <strain evidence="1">CBS 384.51</strain>
    </source>
</reference>
<proteinExistence type="predicted"/>
<dbReference type="EMBL" id="MU274947">
    <property type="protein sequence ID" value="KAI0084122.1"/>
    <property type="molecule type" value="Genomic_DNA"/>
</dbReference>
<organism evidence="1 2">
    <name type="scientific">Irpex rosettiformis</name>
    <dbReference type="NCBI Taxonomy" id="378272"/>
    <lineage>
        <taxon>Eukaryota</taxon>
        <taxon>Fungi</taxon>
        <taxon>Dikarya</taxon>
        <taxon>Basidiomycota</taxon>
        <taxon>Agaricomycotina</taxon>
        <taxon>Agaricomycetes</taxon>
        <taxon>Polyporales</taxon>
        <taxon>Irpicaceae</taxon>
        <taxon>Irpex</taxon>
    </lineage>
</organism>
<accession>A0ACB8TQ59</accession>
<dbReference type="Proteomes" id="UP001055072">
    <property type="component" value="Unassembled WGS sequence"/>
</dbReference>
<gene>
    <name evidence="1" type="ORF">BDY19DRAFT_973959</name>
</gene>
<name>A0ACB8TQ59_9APHY</name>
<comment type="caution">
    <text evidence="1">The sequence shown here is derived from an EMBL/GenBank/DDBJ whole genome shotgun (WGS) entry which is preliminary data.</text>
</comment>
<keyword evidence="2" id="KW-1185">Reference proteome</keyword>
<protein>
    <submittedName>
        <fullName evidence="1">Uncharacterized protein</fullName>
    </submittedName>
</protein>
<sequence length="294" mass="32237">MSRVALASIKSLTFYEDAVTASRRIDPIPQLNCLGKACNLYTPEVVRCTNVGGHGTDVDWKCEADLPEALRFGRVEVSCEGWSGPGDPFVLKGSCALDYRLVQVPDSLRNTNVRHESPFSAAQWLREQSISGIIFLLIWWALVLYVLYKIFKSCLAGTRRGASTNPRPEGSGGGFTSFSSSRGDHNQHEPPPPYSKYTTSGGAYGTLNSWQPGFWTGAAAGGLGTYLLNRNRRQEVPGQHAYDWERRTGHIYSSADYSSPQRMFSSDDRGEGSSSGRGLGSLRRSVGIGRSNVR</sequence>
<evidence type="ECO:0000313" key="1">
    <source>
        <dbReference type="EMBL" id="KAI0084122.1"/>
    </source>
</evidence>
<evidence type="ECO:0000313" key="2">
    <source>
        <dbReference type="Proteomes" id="UP001055072"/>
    </source>
</evidence>